<protein>
    <recommendedName>
        <fullName evidence="2">Lipoprotein</fullName>
    </recommendedName>
</protein>
<accession>A0A0F9FVW0</accession>
<organism evidence="1">
    <name type="scientific">marine sediment metagenome</name>
    <dbReference type="NCBI Taxonomy" id="412755"/>
    <lineage>
        <taxon>unclassified sequences</taxon>
        <taxon>metagenomes</taxon>
        <taxon>ecological metagenomes</taxon>
    </lineage>
</organism>
<evidence type="ECO:0000313" key="1">
    <source>
        <dbReference type="EMBL" id="KKL61480.1"/>
    </source>
</evidence>
<dbReference type="EMBL" id="LAZR01028806">
    <property type="protein sequence ID" value="KKL61480.1"/>
    <property type="molecule type" value="Genomic_DNA"/>
</dbReference>
<dbReference type="AlphaFoldDB" id="A0A0F9FVW0"/>
<dbReference type="PROSITE" id="PS51257">
    <property type="entry name" value="PROKAR_LIPOPROTEIN"/>
    <property type="match status" value="1"/>
</dbReference>
<evidence type="ECO:0008006" key="2">
    <source>
        <dbReference type="Google" id="ProtNLM"/>
    </source>
</evidence>
<reference evidence="1" key="1">
    <citation type="journal article" date="2015" name="Nature">
        <title>Complex archaea that bridge the gap between prokaryotes and eukaryotes.</title>
        <authorList>
            <person name="Spang A."/>
            <person name="Saw J.H."/>
            <person name="Jorgensen S.L."/>
            <person name="Zaremba-Niedzwiedzka K."/>
            <person name="Martijn J."/>
            <person name="Lind A.E."/>
            <person name="van Eijk R."/>
            <person name="Schleper C."/>
            <person name="Guy L."/>
            <person name="Ettema T.J."/>
        </authorList>
    </citation>
    <scope>NUCLEOTIDE SEQUENCE</scope>
</reference>
<name>A0A0F9FVW0_9ZZZZ</name>
<proteinExistence type="predicted"/>
<gene>
    <name evidence="1" type="ORF">LCGC14_2194880</name>
</gene>
<sequence>MKYALTMLVATLCGCASDSLLKPPVVHTTSSEEDHGLALLPSSFHRVHAMEVKWDDEQSQRMHYGWHRLTLYDSNMKEIAYSHFSCHYGMDVDAVDLDGDRTPEFVVSLHIGPATGPNIRELKILRLRDEFLEEILSIPQAGQAGPNQGWWYDVEYSMTHDGQVAVRMVRDHNPLGEWVSFLPATREYRISVRTSGVLVNADADVVEEKETPKQDVQATR</sequence>
<comment type="caution">
    <text evidence="1">The sequence shown here is derived from an EMBL/GenBank/DDBJ whole genome shotgun (WGS) entry which is preliminary data.</text>
</comment>